<dbReference type="OrthoDB" id="5652309at2"/>
<keyword evidence="3" id="KW-1185">Reference proteome</keyword>
<dbReference type="Proteomes" id="UP000054422">
    <property type="component" value="Unassembled WGS sequence"/>
</dbReference>
<keyword evidence="1" id="KW-0732">Signal</keyword>
<evidence type="ECO:0000313" key="2">
    <source>
        <dbReference type="EMBL" id="KGP64184.1"/>
    </source>
</evidence>
<feature type="signal peptide" evidence="1">
    <location>
        <begin position="1"/>
        <end position="24"/>
    </location>
</feature>
<gene>
    <name evidence="2" type="ORF">EP47_10305</name>
</gene>
<accession>A0A0A2SXK2</accession>
<dbReference type="RefSeq" id="WP_035887133.1">
    <property type="nucleotide sequence ID" value="NZ_JNCF01000004.1"/>
</dbReference>
<proteinExistence type="predicted"/>
<protein>
    <submittedName>
        <fullName evidence="2">Uncharacterized protein</fullName>
    </submittedName>
</protein>
<dbReference type="AlphaFoldDB" id="A0A0A2SXK2"/>
<comment type="caution">
    <text evidence="2">The sequence shown here is derived from an EMBL/GenBank/DDBJ whole genome shotgun (WGS) entry which is preliminary data.</text>
</comment>
<reference evidence="2 3" key="1">
    <citation type="submission" date="2014-05" db="EMBL/GenBank/DDBJ databases">
        <authorList>
            <person name="Rizzardi K."/>
            <person name="Winiecka-Krusnell J."/>
            <person name="Ramliden M."/>
            <person name="Alm E."/>
            <person name="Andersson S."/>
            <person name="Byfors S."/>
        </authorList>
    </citation>
    <scope>NUCLEOTIDE SEQUENCE [LARGE SCALE GENOMIC DNA]</scope>
    <source>
        <strain evidence="2 3">LEGN</strain>
    </source>
</reference>
<name>A0A0A2SXK2_9GAMM</name>
<feature type="chain" id="PRO_5001993925" evidence="1">
    <location>
        <begin position="25"/>
        <end position="145"/>
    </location>
</feature>
<sequence>MKKFSTLCSLLLLSTITVSPATMAGPVGLVVDIYCPVTQGAPNVITNFGDYIAGYGMENILSQNNPIYFKTISMPHDVPAHLGNYYNETVNYNSTTGQVTCSYISNNPIEPRFAVAYTLTNGKGGAVQWQSGNSINIIFPVGLKS</sequence>
<organism evidence="2 3">
    <name type="scientific">Legionella norrlandica</name>
    <dbReference type="NCBI Taxonomy" id="1498499"/>
    <lineage>
        <taxon>Bacteria</taxon>
        <taxon>Pseudomonadati</taxon>
        <taxon>Pseudomonadota</taxon>
        <taxon>Gammaproteobacteria</taxon>
        <taxon>Legionellales</taxon>
        <taxon>Legionellaceae</taxon>
        <taxon>Legionella</taxon>
    </lineage>
</organism>
<dbReference type="EMBL" id="JNCF01000004">
    <property type="protein sequence ID" value="KGP64184.1"/>
    <property type="molecule type" value="Genomic_DNA"/>
</dbReference>
<evidence type="ECO:0000256" key="1">
    <source>
        <dbReference type="SAM" id="SignalP"/>
    </source>
</evidence>
<evidence type="ECO:0000313" key="3">
    <source>
        <dbReference type="Proteomes" id="UP000054422"/>
    </source>
</evidence>